<gene>
    <name evidence="2" type="ORF">MRX98_14975</name>
</gene>
<dbReference type="SUPFAM" id="SSF54862">
    <property type="entry name" value="4Fe-4S ferredoxins"/>
    <property type="match status" value="1"/>
</dbReference>
<name>A0AA41UJG0_9BACT</name>
<proteinExistence type="predicted"/>
<comment type="caution">
    <text evidence="2">The sequence shown here is derived from an EMBL/GenBank/DDBJ whole genome shotgun (WGS) entry which is preliminary data.</text>
</comment>
<accession>A0AA41UJG0</accession>
<feature type="domain" description="4Fe-4S ferredoxin-type" evidence="1">
    <location>
        <begin position="36"/>
        <end position="65"/>
    </location>
</feature>
<dbReference type="EMBL" id="JALJRB010000018">
    <property type="protein sequence ID" value="MCJ8501885.1"/>
    <property type="molecule type" value="Genomic_DNA"/>
</dbReference>
<dbReference type="InterPro" id="IPR017896">
    <property type="entry name" value="4Fe4S_Fe-S-bd"/>
</dbReference>
<protein>
    <submittedName>
        <fullName evidence="2">4Fe-4S ferredoxin</fullName>
    </submittedName>
</protein>
<feature type="domain" description="4Fe-4S ferredoxin-type" evidence="1">
    <location>
        <begin position="6"/>
        <end position="35"/>
    </location>
</feature>
<dbReference type="RefSeq" id="WP_246911212.1">
    <property type="nucleotide sequence ID" value="NZ_JALJRB010000018.1"/>
</dbReference>
<evidence type="ECO:0000313" key="3">
    <source>
        <dbReference type="Proteomes" id="UP001165427"/>
    </source>
</evidence>
<reference evidence="2" key="1">
    <citation type="submission" date="2022-04" db="EMBL/GenBank/DDBJ databases">
        <title>Desulfatitalea alkaliphila sp. nov., a novel anaerobic sulfate-reducing bacterium isolated from terrestrial mud volcano, Taman Peninsula, Russia.</title>
        <authorList>
            <person name="Khomyakova M.A."/>
            <person name="Merkel A.Y."/>
            <person name="Slobodkin A.I."/>
        </authorList>
    </citation>
    <scope>NUCLEOTIDE SEQUENCE</scope>
    <source>
        <strain evidence="2">M08but</strain>
    </source>
</reference>
<sequence length="247" mass="26402">MKIKRKIIQIDEEKCDGCGNCVIGCAEGALAIVDGKAKVLSDNLCDGLGACIGECPQDALKIIEREAAPFDEEAVEAHLKSVESEQAAPSKMACGCPSTQIQSFSPCAQANPPVQRPAGGESALSHWPVQIHLVPPNAPFLKGADLLVAADCVPVAFPTFHQDFLQGRTVMLGCPKLDNAQAYVEKFTDIFKTAGIKRITAVVMEVPCCEGLPRIIQKALDAAQATIPFHQVVVSTRGRILQERKVA</sequence>
<dbReference type="Gene3D" id="3.30.70.20">
    <property type="match status" value="1"/>
</dbReference>
<organism evidence="2 3">
    <name type="scientific">Desulfatitalea alkaliphila</name>
    <dbReference type="NCBI Taxonomy" id="2929485"/>
    <lineage>
        <taxon>Bacteria</taxon>
        <taxon>Pseudomonadati</taxon>
        <taxon>Thermodesulfobacteriota</taxon>
        <taxon>Desulfobacteria</taxon>
        <taxon>Desulfobacterales</taxon>
        <taxon>Desulfosarcinaceae</taxon>
        <taxon>Desulfatitalea</taxon>
    </lineage>
</organism>
<evidence type="ECO:0000259" key="1">
    <source>
        <dbReference type="PROSITE" id="PS51379"/>
    </source>
</evidence>
<evidence type="ECO:0000313" key="2">
    <source>
        <dbReference type="EMBL" id="MCJ8501885.1"/>
    </source>
</evidence>
<dbReference type="PANTHER" id="PTHR42895">
    <property type="entry name" value="IRON-SULFUR CLUSTER-BINDING PROTEIN-RELATED"/>
    <property type="match status" value="1"/>
</dbReference>
<dbReference type="PROSITE" id="PS51379">
    <property type="entry name" value="4FE4S_FER_2"/>
    <property type="match status" value="2"/>
</dbReference>
<dbReference type="AlphaFoldDB" id="A0AA41UJG0"/>
<dbReference type="Proteomes" id="UP001165427">
    <property type="component" value="Unassembled WGS sequence"/>
</dbReference>
<dbReference type="InterPro" id="IPR052911">
    <property type="entry name" value="Corrinoid_activation_enz"/>
</dbReference>
<keyword evidence="3" id="KW-1185">Reference proteome</keyword>
<dbReference type="Pfam" id="PF12837">
    <property type="entry name" value="Fer4_6"/>
    <property type="match status" value="1"/>
</dbReference>
<dbReference type="PANTHER" id="PTHR42895:SF1">
    <property type="entry name" value="IRON-SULFUR CLUSTER PROTEIN"/>
    <property type="match status" value="1"/>
</dbReference>